<dbReference type="EMBL" id="JACCHL010000001">
    <property type="protein sequence ID" value="NYH55662.1"/>
    <property type="molecule type" value="Genomic_DNA"/>
</dbReference>
<gene>
    <name evidence="3" type="ORF">HNR06_005251</name>
</gene>
<dbReference type="InterPro" id="IPR051604">
    <property type="entry name" value="Ergot_Alk_Oxidoreductase"/>
</dbReference>
<dbReference type="SUPFAM" id="SSF51735">
    <property type="entry name" value="NAD(P)-binding Rossmann-fold domains"/>
    <property type="match status" value="1"/>
</dbReference>
<dbReference type="PANTHER" id="PTHR43162:SF1">
    <property type="entry name" value="PRESTALK A DIFFERENTIATION PROTEIN A"/>
    <property type="match status" value="1"/>
</dbReference>
<dbReference type="Pfam" id="PF13460">
    <property type="entry name" value="NAD_binding_10"/>
    <property type="match status" value="1"/>
</dbReference>
<dbReference type="AlphaFoldDB" id="A0A7Y9XJ40"/>
<dbReference type="InterPro" id="IPR036291">
    <property type="entry name" value="NAD(P)-bd_dom_sf"/>
</dbReference>
<proteinExistence type="predicted"/>
<feature type="domain" description="NAD(P)-binding" evidence="2">
    <location>
        <begin position="6"/>
        <end position="184"/>
    </location>
</feature>
<feature type="region of interest" description="Disordered" evidence="1">
    <location>
        <begin position="266"/>
        <end position="285"/>
    </location>
</feature>
<sequence length="285" mass="30251">MILVLGATGTVGRPAVEELVEQGRRVRALSRAPERANLPEKAEVLQGSVSDGASVVAALEGVRSVFAILSGNVAGQATALAEAVAGAAPVREGRLEHLVLLSSASVLHPLEHGIAADHRRAEEAVRAVGVPWTFLRPGPFHSNSTWWAEGIRETGVARCLIGNQPGAPIDESDIAAAAVAVLTEEGHEGRAYELTGPEVITSAEQVRVIGTVLGRDLGFEVAPPEHVVDVFTAITGDREAAVTNVRALHSPQVPWAQAKDTVERLTGRPPRPFREWARDNADLFR</sequence>
<accession>A0A7Y9XJ40</accession>
<evidence type="ECO:0000313" key="3">
    <source>
        <dbReference type="EMBL" id="NYH55662.1"/>
    </source>
</evidence>
<protein>
    <submittedName>
        <fullName evidence="3">Uncharacterized protein YbjT (DUF2867 family)</fullName>
    </submittedName>
</protein>
<evidence type="ECO:0000313" key="4">
    <source>
        <dbReference type="Proteomes" id="UP000584931"/>
    </source>
</evidence>
<evidence type="ECO:0000256" key="1">
    <source>
        <dbReference type="SAM" id="MobiDB-lite"/>
    </source>
</evidence>
<comment type="caution">
    <text evidence="3">The sequence shown here is derived from an EMBL/GenBank/DDBJ whole genome shotgun (WGS) entry which is preliminary data.</text>
</comment>
<name>A0A7Y9XJ40_9ACTN</name>
<dbReference type="Proteomes" id="UP000584931">
    <property type="component" value="Unassembled WGS sequence"/>
</dbReference>
<dbReference type="PANTHER" id="PTHR43162">
    <property type="match status" value="1"/>
</dbReference>
<dbReference type="InterPro" id="IPR016040">
    <property type="entry name" value="NAD(P)-bd_dom"/>
</dbReference>
<reference evidence="3 4" key="1">
    <citation type="submission" date="2020-07" db="EMBL/GenBank/DDBJ databases">
        <title>Sequencing the genomes of 1000 actinobacteria strains.</title>
        <authorList>
            <person name="Klenk H.-P."/>
        </authorList>
    </citation>
    <scope>NUCLEOTIDE SEQUENCE [LARGE SCALE GENOMIC DNA]</scope>
    <source>
        <strain evidence="3 4">DSM 45278</strain>
    </source>
</reference>
<dbReference type="RefSeq" id="WP_179811649.1">
    <property type="nucleotide sequence ID" value="NZ_JACCHL010000001.1"/>
</dbReference>
<dbReference type="Gene3D" id="3.40.50.720">
    <property type="entry name" value="NAD(P)-binding Rossmann-like Domain"/>
    <property type="match status" value="1"/>
</dbReference>
<evidence type="ECO:0000259" key="2">
    <source>
        <dbReference type="Pfam" id="PF13460"/>
    </source>
</evidence>
<organism evidence="3 4">
    <name type="scientific">Nocardiopsis sinuspersici</name>
    <dbReference type="NCBI Taxonomy" id="501010"/>
    <lineage>
        <taxon>Bacteria</taxon>
        <taxon>Bacillati</taxon>
        <taxon>Actinomycetota</taxon>
        <taxon>Actinomycetes</taxon>
        <taxon>Streptosporangiales</taxon>
        <taxon>Nocardiopsidaceae</taxon>
        <taxon>Nocardiopsis</taxon>
    </lineage>
</organism>